<sequence>MAAIRERNPIMPCFCGSTATISMYSNQDTEADDPMRISWQVIGGNTNNNCLVWEEERPYVSGIAVKAGTLDALIDLLVSSFLPVGGLEEENNDFPHVFLLMHQWFVSSKELAKRLTDLFWKAEQLYGCRPPCPHTLEYVNRCRVYQFRTRVCQAFRFWIRSFPIHFDLNNEVTLLLLDFQQSIRDRGYSALGDLVDVSKVPSYHWARSVSVRNPSGKHTKKKVSLVFDHLEPAELADHLTCLEHKMMSRITFMDIKTSAVKGTLQDNPKLERAISLCNDISKWIQCMVLSKSLPQQRADVIVKFVAVAKRLFESKNFNTLMAVVGGLNHSALARLSRTKACVPPDSKKMLSEFTELLSSAPNFTNYRRALNDCKGSFRIPILAVHMKDLISLNVALPDTDKEGLINFRKMAQLSLIFKELWELQNSRLPFNVNMDLLNTLRLSLDVTCTEDEIYELSLTREPRNPSSPQSSPTKPGVFAEWLAGVDSSPDPETMTKHIHSIVKAIFGTYDIDQDSAISQEEFEAIQTNFPFIDSFSVIDTDQDGFISKTEMKEYFLGANSQALKKIFRHDFHETSYFKPTFCAHCTGLLWGLFKQGYQCRHCEVNAHKHCKDLVVVECRRSISTSSRLNSFSAADTVSGKSRFQRPWRRHNKSSHSDGSTSPSLRLSSGDSPELCKCENGYIFVTSPLTTDFSETDDCEIFTEVPSKNNSGNRNLSCACMDESTSLDSPPQTIKEPVSLNSQQKDEVPMKPKEPETVVSALENSKESDSLNIEVSPTSPQVTKTPVSPHSSSESSFSSPSMTRALGSPCSPQVTKLSESSFTSSMTEELESPCSPQVSKASESSFSPPVTKASESLCSPQVNKASDSNFSLLVIKGQGSHNLSQVTKSSDSCFSSADTKGLESSGSSKVSRISENLFSPQLAKAPENLYSPQITKSPGSLCSLQVNKAFEQIQTKTSENMYLPQVTKALFGSFSSSLMTKAQESPISTQATKASMCLLSPPVTKAPENTYSPSVTKTSMSSLSPAVAKVPENLFSSEMTKNPVRSCSPQVIKAPVNSFSSPFSKMSGNPCSPYLTKQPVSPCLPSLSKLQEGYCSEPKSTSSFSYSKGELKYK</sequence>
<evidence type="ECO:0000256" key="8">
    <source>
        <dbReference type="SAM" id="MobiDB-lite"/>
    </source>
</evidence>
<keyword evidence="6" id="KW-0106">Calcium</keyword>
<evidence type="ECO:0000313" key="14">
    <source>
        <dbReference type="RefSeq" id="XP_013774258.1"/>
    </source>
</evidence>
<dbReference type="CDD" id="cd00155">
    <property type="entry name" value="RasGEF"/>
    <property type="match status" value="1"/>
</dbReference>
<comment type="similarity">
    <text evidence="1">Belongs to the RASGRP family.</text>
</comment>
<accession>A0ABM1B3T9</accession>
<feature type="domain" description="Ras-GEF" evidence="9">
    <location>
        <begin position="231"/>
        <end position="463"/>
    </location>
</feature>
<dbReference type="PRINTS" id="PR00008">
    <property type="entry name" value="DAGPEDOMAIN"/>
</dbReference>
<dbReference type="Gene3D" id="1.20.870.10">
    <property type="entry name" value="Son of sevenless (SoS) protein Chain: S domain 1"/>
    <property type="match status" value="1"/>
</dbReference>
<evidence type="ECO:0000259" key="12">
    <source>
        <dbReference type="PROSITE" id="PS50222"/>
    </source>
</evidence>
<evidence type="ECO:0000256" key="1">
    <source>
        <dbReference type="ARBA" id="ARBA00009566"/>
    </source>
</evidence>
<evidence type="ECO:0000256" key="7">
    <source>
        <dbReference type="PROSITE-ProRule" id="PRU00168"/>
    </source>
</evidence>
<evidence type="ECO:0000256" key="5">
    <source>
        <dbReference type="ARBA" id="ARBA00022833"/>
    </source>
</evidence>
<name>A0ABM1B3T9_LIMPO</name>
<feature type="compositionally biased region" description="Basic residues" evidence="8">
    <location>
        <begin position="642"/>
        <end position="653"/>
    </location>
</feature>
<dbReference type="SUPFAM" id="SSF48366">
    <property type="entry name" value="Ras GEF"/>
    <property type="match status" value="1"/>
</dbReference>
<dbReference type="Pfam" id="PF00618">
    <property type="entry name" value="RasGEF_N"/>
    <property type="match status" value="1"/>
</dbReference>
<dbReference type="InterPro" id="IPR018247">
    <property type="entry name" value="EF_Hand_1_Ca_BS"/>
</dbReference>
<keyword evidence="4" id="KW-0863">Zinc-finger</keyword>
<dbReference type="InterPro" id="IPR011992">
    <property type="entry name" value="EF-hand-dom_pair"/>
</dbReference>
<dbReference type="Pfam" id="PF00617">
    <property type="entry name" value="RasGEF"/>
    <property type="match status" value="1"/>
</dbReference>
<dbReference type="InterPro" id="IPR002219">
    <property type="entry name" value="PKC_DAG/PE"/>
</dbReference>
<dbReference type="PROSITE" id="PS50009">
    <property type="entry name" value="RASGEF_CAT"/>
    <property type="match status" value="1"/>
</dbReference>
<dbReference type="CDD" id="cd20808">
    <property type="entry name" value="C1_RASGRP"/>
    <property type="match status" value="1"/>
</dbReference>
<dbReference type="Pfam" id="PF00130">
    <property type="entry name" value="C1_1"/>
    <property type="match status" value="1"/>
</dbReference>
<dbReference type="CDD" id="cd06224">
    <property type="entry name" value="REM"/>
    <property type="match status" value="1"/>
</dbReference>
<dbReference type="InterPro" id="IPR046349">
    <property type="entry name" value="C1-like_sf"/>
</dbReference>
<evidence type="ECO:0000313" key="13">
    <source>
        <dbReference type="Proteomes" id="UP000694941"/>
    </source>
</evidence>
<evidence type="ECO:0000256" key="6">
    <source>
        <dbReference type="ARBA" id="ARBA00022837"/>
    </source>
</evidence>
<dbReference type="PANTHER" id="PTHR23113:SF252">
    <property type="entry name" value="RAS GUANYL-RELEASING PROTEIN 3"/>
    <property type="match status" value="1"/>
</dbReference>
<dbReference type="PROSITE" id="PS50081">
    <property type="entry name" value="ZF_DAG_PE_2"/>
    <property type="match status" value="1"/>
</dbReference>
<dbReference type="InterPro" id="IPR001895">
    <property type="entry name" value="RASGEF_cat_dom"/>
</dbReference>
<feature type="compositionally biased region" description="Low complexity" evidence="8">
    <location>
        <begin position="816"/>
        <end position="826"/>
    </location>
</feature>
<feature type="compositionally biased region" description="Low complexity" evidence="8">
    <location>
        <begin position="785"/>
        <end position="800"/>
    </location>
</feature>
<feature type="domain" description="N-terminal Ras-GEF" evidence="11">
    <location>
        <begin position="61"/>
        <end position="202"/>
    </location>
</feature>
<evidence type="ECO:0000259" key="9">
    <source>
        <dbReference type="PROSITE" id="PS50009"/>
    </source>
</evidence>
<evidence type="ECO:0000256" key="2">
    <source>
        <dbReference type="ARBA" id="ARBA00022658"/>
    </source>
</evidence>
<dbReference type="PROSITE" id="PS00479">
    <property type="entry name" value="ZF_DAG_PE_1"/>
    <property type="match status" value="1"/>
</dbReference>
<dbReference type="PROSITE" id="PS00018">
    <property type="entry name" value="EF_HAND_1"/>
    <property type="match status" value="1"/>
</dbReference>
<dbReference type="RefSeq" id="XP_013774258.1">
    <property type="nucleotide sequence ID" value="XM_013918804.2"/>
</dbReference>
<keyword evidence="2 7" id="KW-0344">Guanine-nucleotide releasing factor</keyword>
<feature type="compositionally biased region" description="Basic and acidic residues" evidence="8">
    <location>
        <begin position="743"/>
        <end position="755"/>
    </location>
</feature>
<dbReference type="SMART" id="SM00147">
    <property type="entry name" value="RasGEF"/>
    <property type="match status" value="1"/>
</dbReference>
<dbReference type="Gene3D" id="1.10.238.10">
    <property type="entry name" value="EF-hand"/>
    <property type="match status" value="1"/>
</dbReference>
<evidence type="ECO:0000256" key="4">
    <source>
        <dbReference type="ARBA" id="ARBA00022771"/>
    </source>
</evidence>
<feature type="compositionally biased region" description="Polar residues" evidence="8">
    <location>
        <begin position="833"/>
        <end position="853"/>
    </location>
</feature>
<feature type="region of interest" description="Disordered" evidence="8">
    <location>
        <begin position="642"/>
        <end position="671"/>
    </location>
</feature>
<dbReference type="InterPro" id="IPR008937">
    <property type="entry name" value="Ras-like_GEF"/>
</dbReference>
<dbReference type="Gene3D" id="1.10.840.10">
    <property type="entry name" value="Ras guanine-nucleotide exchange factors catalytic domain"/>
    <property type="match status" value="1"/>
</dbReference>
<feature type="compositionally biased region" description="Polar residues" evidence="8">
    <location>
        <begin position="769"/>
        <end position="784"/>
    </location>
</feature>
<evidence type="ECO:0000259" key="10">
    <source>
        <dbReference type="PROSITE" id="PS50081"/>
    </source>
</evidence>
<evidence type="ECO:0000256" key="3">
    <source>
        <dbReference type="ARBA" id="ARBA00022723"/>
    </source>
</evidence>
<dbReference type="SUPFAM" id="SSF47473">
    <property type="entry name" value="EF-hand"/>
    <property type="match status" value="1"/>
</dbReference>
<dbReference type="PROSITE" id="PS50222">
    <property type="entry name" value="EF_HAND_2"/>
    <property type="match status" value="1"/>
</dbReference>
<dbReference type="SMART" id="SM00109">
    <property type="entry name" value="C1"/>
    <property type="match status" value="1"/>
</dbReference>
<feature type="domain" description="EF-hand" evidence="12">
    <location>
        <begin position="526"/>
        <end position="561"/>
    </location>
</feature>
<keyword evidence="5" id="KW-0862">Zinc</keyword>
<feature type="compositionally biased region" description="Polar residues" evidence="8">
    <location>
        <begin position="656"/>
        <end position="670"/>
    </location>
</feature>
<feature type="domain" description="Phorbol-ester/DAG-type" evidence="10">
    <location>
        <begin position="568"/>
        <end position="618"/>
    </location>
</feature>
<keyword evidence="3" id="KW-0479">Metal-binding</keyword>
<evidence type="ECO:0000259" key="11">
    <source>
        <dbReference type="PROSITE" id="PS50212"/>
    </source>
</evidence>
<dbReference type="Pfam" id="PF13202">
    <property type="entry name" value="EF-hand_5"/>
    <property type="match status" value="1"/>
</dbReference>
<dbReference type="PROSITE" id="PS50212">
    <property type="entry name" value="RASGEF_NTER"/>
    <property type="match status" value="1"/>
</dbReference>
<dbReference type="PANTHER" id="PTHR23113">
    <property type="entry name" value="GUANINE NUCLEOTIDE EXCHANGE FACTOR"/>
    <property type="match status" value="1"/>
</dbReference>
<feature type="region of interest" description="Disordered" evidence="8">
    <location>
        <begin position="1092"/>
        <end position="1113"/>
    </location>
</feature>
<reference evidence="14" key="1">
    <citation type="submission" date="2025-08" db="UniProtKB">
        <authorList>
            <consortium name="RefSeq"/>
        </authorList>
    </citation>
    <scope>IDENTIFICATION</scope>
    <source>
        <tissue evidence="14">Muscle</tissue>
    </source>
</reference>
<dbReference type="InterPro" id="IPR002048">
    <property type="entry name" value="EF_hand_dom"/>
</dbReference>
<dbReference type="InterPro" id="IPR000651">
    <property type="entry name" value="Ras-like_Gua-exchang_fac_N"/>
</dbReference>
<dbReference type="SMART" id="SM00054">
    <property type="entry name" value="EFh"/>
    <property type="match status" value="2"/>
</dbReference>
<protein>
    <submittedName>
        <fullName evidence="14">Uncharacterized protein LOC106459203 isoform X1</fullName>
    </submittedName>
</protein>
<dbReference type="InterPro" id="IPR020454">
    <property type="entry name" value="DAG/PE-bd"/>
</dbReference>
<proteinExistence type="inferred from homology"/>
<dbReference type="GeneID" id="106459203"/>
<gene>
    <name evidence="14" type="primary">LOC106459203</name>
</gene>
<dbReference type="InterPro" id="IPR036964">
    <property type="entry name" value="RASGEF_cat_dom_sf"/>
</dbReference>
<dbReference type="SUPFAM" id="SSF57889">
    <property type="entry name" value="Cysteine-rich domain"/>
    <property type="match status" value="1"/>
</dbReference>
<dbReference type="InterPro" id="IPR023578">
    <property type="entry name" value="Ras_GEF_dom_sf"/>
</dbReference>
<keyword evidence="13" id="KW-1185">Reference proteome</keyword>
<feature type="compositionally biased region" description="Polar residues" evidence="8">
    <location>
        <begin position="722"/>
        <end position="731"/>
    </location>
</feature>
<dbReference type="SMART" id="SM00229">
    <property type="entry name" value="RasGEFN"/>
    <property type="match status" value="1"/>
</dbReference>
<organism evidence="13 14">
    <name type="scientific">Limulus polyphemus</name>
    <name type="common">Atlantic horseshoe crab</name>
    <dbReference type="NCBI Taxonomy" id="6850"/>
    <lineage>
        <taxon>Eukaryota</taxon>
        <taxon>Metazoa</taxon>
        <taxon>Ecdysozoa</taxon>
        <taxon>Arthropoda</taxon>
        <taxon>Chelicerata</taxon>
        <taxon>Merostomata</taxon>
        <taxon>Xiphosura</taxon>
        <taxon>Limulidae</taxon>
        <taxon>Limulus</taxon>
    </lineage>
</organism>
<feature type="region of interest" description="Disordered" evidence="8">
    <location>
        <begin position="722"/>
        <end position="853"/>
    </location>
</feature>
<dbReference type="Gene3D" id="3.30.60.20">
    <property type="match status" value="1"/>
</dbReference>
<dbReference type="Proteomes" id="UP000694941">
    <property type="component" value="Unplaced"/>
</dbReference>